<reference evidence="3" key="2">
    <citation type="submission" date="2020-05" db="UniProtKB">
        <authorList>
            <consortium name="EnsemblMetazoa"/>
        </authorList>
    </citation>
    <scope>IDENTIFICATION</scope>
    <source>
        <strain evidence="3">IAEA</strain>
    </source>
</reference>
<dbReference type="Pfam" id="PF12780">
    <property type="entry name" value="AAA_8"/>
    <property type="match status" value="2"/>
</dbReference>
<evidence type="ECO:0000313" key="3">
    <source>
        <dbReference type="EnsemblMetazoa" id="GBRI032726-PA"/>
    </source>
</evidence>
<evidence type="ECO:0000256" key="1">
    <source>
        <dbReference type="ARBA" id="ARBA00008887"/>
    </source>
</evidence>
<feature type="domain" description="Dynein heavy chain AAA module D4" evidence="2">
    <location>
        <begin position="160"/>
        <end position="245"/>
    </location>
</feature>
<dbReference type="GO" id="GO:0007018">
    <property type="term" value="P:microtubule-based movement"/>
    <property type="evidence" value="ECO:0007669"/>
    <property type="project" value="InterPro"/>
</dbReference>
<dbReference type="InterPro" id="IPR027417">
    <property type="entry name" value="P-loop_NTPase"/>
</dbReference>
<proteinExistence type="inferred from homology"/>
<dbReference type="PANTHER" id="PTHR22878">
    <property type="entry name" value="DYNEIN HEAVY CHAIN 6, AXONEMAL-LIKE-RELATED"/>
    <property type="match status" value="1"/>
</dbReference>
<name>A0A1A9WUJ6_9MUSC</name>
<dbReference type="Gene3D" id="1.20.920.20">
    <property type="match status" value="1"/>
</dbReference>
<dbReference type="GO" id="GO:0030286">
    <property type="term" value="C:dynein complex"/>
    <property type="evidence" value="ECO:0007669"/>
    <property type="project" value="InterPro"/>
</dbReference>
<dbReference type="VEuPathDB" id="VectorBase:GBRI032726"/>
<dbReference type="AlphaFoldDB" id="A0A1A9WUJ6"/>
<dbReference type="GO" id="GO:0045505">
    <property type="term" value="F:dynein intermediate chain binding"/>
    <property type="evidence" value="ECO:0007669"/>
    <property type="project" value="InterPro"/>
</dbReference>
<sequence length="296" mass="34114">MEYNIYPGMARMNLVFFKEAIENVTRVLRVISQPRGYMLNIGIGGSGRQVLVKLAAFILETAVFRIEVTKKYKTADFKEDLKNLYKVTGIKQRQTIFIFSGEQVVESPFREVINNMLSTGEIYLFKPDEFEELKTELERPAKKAGVQLITEAMYNFFMKNEALLEVAAKFLSEFKLDMLVPGKEIEKNRESLVETTEDILERDVAYIFSVIHSSVRKMLNIMFLEVKRRNYVTYLNYLQLVSGSKELLESKRFEVSSAANKLRNGLSKIAETQEKVTEMSEEMKISSEQVKALARS</sequence>
<dbReference type="Gene3D" id="3.40.50.300">
    <property type="entry name" value="P-loop containing nucleotide triphosphate hydrolases"/>
    <property type="match status" value="1"/>
</dbReference>
<dbReference type="SUPFAM" id="SSF52540">
    <property type="entry name" value="P-loop containing nucleoside triphosphate hydrolases"/>
    <property type="match status" value="1"/>
</dbReference>
<dbReference type="GO" id="GO:0051959">
    <property type="term" value="F:dynein light intermediate chain binding"/>
    <property type="evidence" value="ECO:0007669"/>
    <property type="project" value="InterPro"/>
</dbReference>
<comment type="similarity">
    <text evidence="1">Belongs to the dynein heavy chain family.</text>
</comment>
<dbReference type="Gene3D" id="1.20.920.30">
    <property type="match status" value="1"/>
</dbReference>
<dbReference type="InterPro" id="IPR024317">
    <property type="entry name" value="Dynein_heavy_chain_D4_dom"/>
</dbReference>
<feature type="domain" description="Dynein heavy chain AAA module D4" evidence="2">
    <location>
        <begin position="12"/>
        <end position="159"/>
    </location>
</feature>
<dbReference type="EnsemblMetazoa" id="GBRI032726-RA">
    <property type="protein sequence ID" value="GBRI032726-PA"/>
    <property type="gene ID" value="GBRI032726"/>
</dbReference>
<evidence type="ECO:0000259" key="2">
    <source>
        <dbReference type="Pfam" id="PF12780"/>
    </source>
</evidence>
<protein>
    <recommendedName>
        <fullName evidence="2">Dynein heavy chain AAA module D4 domain-containing protein</fullName>
    </recommendedName>
</protein>
<evidence type="ECO:0000313" key="4">
    <source>
        <dbReference type="Proteomes" id="UP000091820"/>
    </source>
</evidence>
<dbReference type="Proteomes" id="UP000091820">
    <property type="component" value="Unassembled WGS sequence"/>
</dbReference>
<reference evidence="4" key="1">
    <citation type="submission" date="2014-03" db="EMBL/GenBank/DDBJ databases">
        <authorList>
            <person name="Aksoy S."/>
            <person name="Warren W."/>
            <person name="Wilson R.K."/>
        </authorList>
    </citation>
    <scope>NUCLEOTIDE SEQUENCE [LARGE SCALE GENOMIC DNA]</scope>
    <source>
        <strain evidence="4">IAEA</strain>
    </source>
</reference>
<dbReference type="PANTHER" id="PTHR22878:SF68">
    <property type="entry name" value="DYNEIN HEAVY CHAIN 6, AXONEMAL-LIKE"/>
    <property type="match status" value="1"/>
</dbReference>
<accession>A0A1A9WUJ6</accession>
<dbReference type="STRING" id="37001.A0A1A9WUJ6"/>
<keyword evidence="4" id="KW-1185">Reference proteome</keyword>
<organism evidence="3 4">
    <name type="scientific">Glossina brevipalpis</name>
    <dbReference type="NCBI Taxonomy" id="37001"/>
    <lineage>
        <taxon>Eukaryota</taxon>
        <taxon>Metazoa</taxon>
        <taxon>Ecdysozoa</taxon>
        <taxon>Arthropoda</taxon>
        <taxon>Hexapoda</taxon>
        <taxon>Insecta</taxon>
        <taxon>Pterygota</taxon>
        <taxon>Neoptera</taxon>
        <taxon>Endopterygota</taxon>
        <taxon>Diptera</taxon>
        <taxon>Brachycera</taxon>
        <taxon>Muscomorpha</taxon>
        <taxon>Hippoboscoidea</taxon>
        <taxon>Glossinidae</taxon>
        <taxon>Glossina</taxon>
    </lineage>
</organism>
<dbReference type="InterPro" id="IPR026983">
    <property type="entry name" value="DHC"/>
</dbReference>